<evidence type="ECO:0000256" key="1">
    <source>
        <dbReference type="ARBA" id="ARBA00000900"/>
    </source>
</evidence>
<dbReference type="InterPro" id="IPR017907">
    <property type="entry name" value="Znf_RING_CS"/>
</dbReference>
<feature type="repeat" description="ANK" evidence="11">
    <location>
        <begin position="223"/>
        <end position="255"/>
    </location>
</feature>
<feature type="repeat" description="ANK" evidence="11">
    <location>
        <begin position="117"/>
        <end position="138"/>
    </location>
</feature>
<keyword evidence="10 11" id="KW-0040">ANK repeat</keyword>
<keyword evidence="6" id="KW-0677">Repeat</keyword>
<dbReference type="Pfam" id="PF12796">
    <property type="entry name" value="Ank_2"/>
    <property type="match status" value="2"/>
</dbReference>
<accession>A0AAV8SFX4</accession>
<keyword evidence="15" id="KW-1185">Reference proteome</keyword>
<dbReference type="InterPro" id="IPR036770">
    <property type="entry name" value="Ankyrin_rpt-contain_sf"/>
</dbReference>
<keyword evidence="5" id="KW-0479">Metal-binding</keyword>
<keyword evidence="7 12" id="KW-0863">Zinc-finger</keyword>
<dbReference type="InterPro" id="IPR002110">
    <property type="entry name" value="Ankyrin_rpt"/>
</dbReference>
<dbReference type="PANTHER" id="PTHR24161:SF85">
    <property type="entry name" value="PALMITOYLTRANSFERASE HIP14"/>
    <property type="match status" value="1"/>
</dbReference>
<dbReference type="PRINTS" id="PR01415">
    <property type="entry name" value="ANKYRIN"/>
</dbReference>
<feature type="domain" description="RING-type" evidence="13">
    <location>
        <begin position="321"/>
        <end position="371"/>
    </location>
</feature>
<dbReference type="Gene3D" id="3.30.40.10">
    <property type="entry name" value="Zinc/RING finger domain, C3HC4 (zinc finger)"/>
    <property type="match status" value="1"/>
</dbReference>
<dbReference type="Gene3D" id="1.25.40.20">
    <property type="entry name" value="Ankyrin repeat-containing domain"/>
    <property type="match status" value="2"/>
</dbReference>
<reference evidence="14 15" key="1">
    <citation type="submission" date="2021-09" db="EMBL/GenBank/DDBJ databases">
        <title>Genomic insights and catalytic innovation underlie evolution of tropane alkaloids biosynthesis.</title>
        <authorList>
            <person name="Wang Y.-J."/>
            <person name="Tian T."/>
            <person name="Huang J.-P."/>
            <person name="Huang S.-X."/>
        </authorList>
    </citation>
    <scope>NUCLEOTIDE SEQUENCE [LARGE SCALE GENOMIC DNA]</scope>
    <source>
        <strain evidence="14">KIB-2018</strain>
        <tissue evidence="14">Leaf</tissue>
    </source>
</reference>
<evidence type="ECO:0000313" key="14">
    <source>
        <dbReference type="EMBL" id="KAJ8750901.1"/>
    </source>
</evidence>
<evidence type="ECO:0000256" key="12">
    <source>
        <dbReference type="PROSITE-ProRule" id="PRU00175"/>
    </source>
</evidence>
<organism evidence="14 15">
    <name type="scientific">Erythroxylum novogranatense</name>
    <dbReference type="NCBI Taxonomy" id="1862640"/>
    <lineage>
        <taxon>Eukaryota</taxon>
        <taxon>Viridiplantae</taxon>
        <taxon>Streptophyta</taxon>
        <taxon>Embryophyta</taxon>
        <taxon>Tracheophyta</taxon>
        <taxon>Spermatophyta</taxon>
        <taxon>Magnoliopsida</taxon>
        <taxon>eudicotyledons</taxon>
        <taxon>Gunneridae</taxon>
        <taxon>Pentapetalae</taxon>
        <taxon>rosids</taxon>
        <taxon>fabids</taxon>
        <taxon>Malpighiales</taxon>
        <taxon>Erythroxylaceae</taxon>
        <taxon>Erythroxylum</taxon>
    </lineage>
</organism>
<dbReference type="PROSITE" id="PS00518">
    <property type="entry name" value="ZF_RING_1"/>
    <property type="match status" value="1"/>
</dbReference>
<gene>
    <name evidence="14" type="ORF">K2173_016082</name>
</gene>
<dbReference type="AlphaFoldDB" id="A0AAV8SFX4"/>
<evidence type="ECO:0000256" key="10">
    <source>
        <dbReference type="ARBA" id="ARBA00023043"/>
    </source>
</evidence>
<evidence type="ECO:0000256" key="8">
    <source>
        <dbReference type="ARBA" id="ARBA00022786"/>
    </source>
</evidence>
<sequence>MKFLSIMGNSFGCSASGERLVSAARDGDFQEAKALLEYNPRLARYSTFGVRNSPLHYSAAHGHHEIVSLLLESGVDMNLRNYRGQTALMQACQYGHWEVVLTLMLFNANIHRADYLNGGTALHFAALNGHARCIRLLLADFIPSIPNFWNKLMKKSENDESILEFDDEVLREVINRPADGGITALHMASLNGHLEALQLLLDLGASVLKVTMEDGTTIDLIGAGSTPLHYAACGGNAQCCQILIARGASLSAQNANGCTPLMVARSWNRSELEEILSTQTEFAGELYPSPFLSLPLKSIVNVARECGWRSDDLQPVCEDPCVVCLERKCTVAAQGCGHEFCTWCAIYLCSAICNSVVAQGPPGSVACPLCRHGIVSFIKLPETRPEIKAISRTSLSLSFCACSVDEPELASITTPLCKPDIRCTRMSPLSSSFRSLSCQKFPSMNFNASRCIGAPDTNPSLVPCTIDRNLREHLVRHSRSRYGRSTSTNERRRSWISMLNQYVTIGSGC</sequence>
<dbReference type="InterPro" id="IPR013083">
    <property type="entry name" value="Znf_RING/FYVE/PHD"/>
</dbReference>
<evidence type="ECO:0000256" key="4">
    <source>
        <dbReference type="ARBA" id="ARBA00022679"/>
    </source>
</evidence>
<dbReference type="GO" id="GO:0008270">
    <property type="term" value="F:zinc ion binding"/>
    <property type="evidence" value="ECO:0007669"/>
    <property type="project" value="UniProtKB-KW"/>
</dbReference>
<dbReference type="PROSITE" id="PS50297">
    <property type="entry name" value="ANK_REP_REGION"/>
    <property type="match status" value="4"/>
</dbReference>
<protein>
    <recommendedName>
        <fullName evidence="3">RING-type E3 ubiquitin transferase</fullName>
        <ecNumber evidence="3">2.3.2.27</ecNumber>
    </recommendedName>
</protein>
<keyword evidence="9" id="KW-0862">Zinc</keyword>
<comment type="pathway">
    <text evidence="2">Protein modification; protein ubiquitination.</text>
</comment>
<dbReference type="GO" id="GO:0061630">
    <property type="term" value="F:ubiquitin protein ligase activity"/>
    <property type="evidence" value="ECO:0007669"/>
    <property type="project" value="UniProtKB-EC"/>
</dbReference>
<evidence type="ECO:0000256" key="7">
    <source>
        <dbReference type="ARBA" id="ARBA00022771"/>
    </source>
</evidence>
<feature type="repeat" description="ANK" evidence="11">
    <location>
        <begin position="180"/>
        <end position="207"/>
    </location>
</feature>
<evidence type="ECO:0000313" key="15">
    <source>
        <dbReference type="Proteomes" id="UP001159364"/>
    </source>
</evidence>
<keyword evidence="4" id="KW-0808">Transferase</keyword>
<comment type="catalytic activity">
    <reaction evidence="1">
        <text>S-ubiquitinyl-[E2 ubiquitin-conjugating enzyme]-L-cysteine + [acceptor protein]-L-lysine = [E2 ubiquitin-conjugating enzyme]-L-cysteine + N(6)-ubiquitinyl-[acceptor protein]-L-lysine.</text>
        <dbReference type="EC" id="2.3.2.27"/>
    </reaction>
</comment>
<dbReference type="FunFam" id="1.25.40.20:FF:000262">
    <property type="entry name" value="E3 ubiquitin-protein ligase XBAT33"/>
    <property type="match status" value="1"/>
</dbReference>
<dbReference type="Proteomes" id="UP001159364">
    <property type="component" value="Linkage Group LG11"/>
</dbReference>
<dbReference type="SUPFAM" id="SSF57850">
    <property type="entry name" value="RING/U-box"/>
    <property type="match status" value="1"/>
</dbReference>
<dbReference type="InterPro" id="IPR001841">
    <property type="entry name" value="Znf_RING"/>
</dbReference>
<dbReference type="SUPFAM" id="SSF48403">
    <property type="entry name" value="Ankyrin repeat"/>
    <property type="match status" value="1"/>
</dbReference>
<evidence type="ECO:0000259" key="13">
    <source>
        <dbReference type="PROSITE" id="PS50089"/>
    </source>
</evidence>
<evidence type="ECO:0000256" key="9">
    <source>
        <dbReference type="ARBA" id="ARBA00022833"/>
    </source>
</evidence>
<dbReference type="PANTHER" id="PTHR24161">
    <property type="entry name" value="ANK_REP_REGION DOMAIN-CONTAINING PROTEIN-RELATED"/>
    <property type="match status" value="1"/>
</dbReference>
<dbReference type="PROSITE" id="PS50088">
    <property type="entry name" value="ANK_REPEAT"/>
    <property type="match status" value="5"/>
</dbReference>
<feature type="repeat" description="ANK" evidence="11">
    <location>
        <begin position="50"/>
        <end position="82"/>
    </location>
</feature>
<dbReference type="Pfam" id="PF00023">
    <property type="entry name" value="Ank"/>
    <property type="match status" value="2"/>
</dbReference>
<dbReference type="EMBL" id="JAIWQS010000011">
    <property type="protein sequence ID" value="KAJ8750901.1"/>
    <property type="molecule type" value="Genomic_DNA"/>
</dbReference>
<evidence type="ECO:0000256" key="11">
    <source>
        <dbReference type="PROSITE-ProRule" id="PRU00023"/>
    </source>
</evidence>
<name>A0AAV8SFX4_9ROSI</name>
<keyword evidence="8" id="KW-0833">Ubl conjugation pathway</keyword>
<dbReference type="InterPro" id="IPR056760">
    <property type="entry name" value="RING_XB3-like"/>
</dbReference>
<comment type="caution">
    <text evidence="14">The sequence shown here is derived from an EMBL/GenBank/DDBJ whole genome shotgun (WGS) entry which is preliminary data.</text>
</comment>
<evidence type="ECO:0000256" key="2">
    <source>
        <dbReference type="ARBA" id="ARBA00004906"/>
    </source>
</evidence>
<dbReference type="SMART" id="SM00184">
    <property type="entry name" value="RING"/>
    <property type="match status" value="1"/>
</dbReference>
<dbReference type="SMART" id="SM00248">
    <property type="entry name" value="ANK"/>
    <property type="match status" value="5"/>
</dbReference>
<dbReference type="PROSITE" id="PS50089">
    <property type="entry name" value="ZF_RING_2"/>
    <property type="match status" value="1"/>
</dbReference>
<dbReference type="EC" id="2.3.2.27" evidence="3"/>
<evidence type="ECO:0000256" key="5">
    <source>
        <dbReference type="ARBA" id="ARBA00022723"/>
    </source>
</evidence>
<evidence type="ECO:0000256" key="3">
    <source>
        <dbReference type="ARBA" id="ARBA00012483"/>
    </source>
</evidence>
<feature type="repeat" description="ANK" evidence="11">
    <location>
        <begin position="83"/>
        <end position="115"/>
    </location>
</feature>
<dbReference type="Pfam" id="PF24921">
    <property type="entry name" value="RING_XB3-XBAT31"/>
    <property type="match status" value="1"/>
</dbReference>
<evidence type="ECO:0000256" key="6">
    <source>
        <dbReference type="ARBA" id="ARBA00022737"/>
    </source>
</evidence>
<proteinExistence type="predicted"/>